<feature type="transmembrane region" description="Helical" evidence="6">
    <location>
        <begin position="53"/>
        <end position="80"/>
    </location>
</feature>
<reference evidence="7 8" key="1">
    <citation type="submission" date="2020-08" db="EMBL/GenBank/DDBJ databases">
        <title>Genome public.</title>
        <authorList>
            <person name="Liu C."/>
            <person name="Sun Q."/>
        </authorList>
    </citation>
    <scope>NUCLEOTIDE SEQUENCE [LARGE SCALE GENOMIC DNA]</scope>
    <source>
        <strain evidence="7 8">M2</strain>
    </source>
</reference>
<name>A0ABR7GK77_9FIRM</name>
<feature type="transmembrane region" description="Helical" evidence="6">
    <location>
        <begin position="315"/>
        <end position="342"/>
    </location>
</feature>
<keyword evidence="5 6" id="KW-0472">Membrane</keyword>
<evidence type="ECO:0000313" key="8">
    <source>
        <dbReference type="Proteomes" id="UP000641741"/>
    </source>
</evidence>
<feature type="transmembrane region" description="Helical" evidence="6">
    <location>
        <begin position="354"/>
        <end position="377"/>
    </location>
</feature>
<keyword evidence="4 6" id="KW-1133">Transmembrane helix</keyword>
<dbReference type="PANTHER" id="PTHR43823">
    <property type="entry name" value="SPORULATION PROTEIN YKVU"/>
    <property type="match status" value="1"/>
</dbReference>
<dbReference type="EMBL" id="JACOPK010000002">
    <property type="protein sequence ID" value="MBC5694723.1"/>
    <property type="molecule type" value="Genomic_DNA"/>
</dbReference>
<feature type="transmembrane region" description="Helical" evidence="6">
    <location>
        <begin position="92"/>
        <end position="114"/>
    </location>
</feature>
<accession>A0ABR7GK77</accession>
<feature type="transmembrane region" description="Helical" evidence="6">
    <location>
        <begin position="134"/>
        <end position="158"/>
    </location>
</feature>
<dbReference type="Proteomes" id="UP000641741">
    <property type="component" value="Unassembled WGS sequence"/>
</dbReference>
<feature type="transmembrane region" description="Helical" evidence="6">
    <location>
        <begin position="192"/>
        <end position="211"/>
    </location>
</feature>
<feature type="transmembrane region" description="Helical" evidence="6">
    <location>
        <begin position="165"/>
        <end position="186"/>
    </location>
</feature>
<comment type="subcellular location">
    <subcellularLocation>
        <location evidence="1">Cell membrane</location>
        <topology evidence="1">Multi-pass membrane protein</topology>
    </subcellularLocation>
</comment>
<evidence type="ECO:0000256" key="4">
    <source>
        <dbReference type="ARBA" id="ARBA00022989"/>
    </source>
</evidence>
<evidence type="ECO:0000256" key="1">
    <source>
        <dbReference type="ARBA" id="ARBA00004651"/>
    </source>
</evidence>
<protein>
    <submittedName>
        <fullName evidence="7">Polysaccharide biosynthesis C-terminal domain-containing protein</fullName>
    </submittedName>
</protein>
<feature type="transmembrane region" description="Helical" evidence="6">
    <location>
        <begin position="411"/>
        <end position="431"/>
    </location>
</feature>
<dbReference type="Pfam" id="PF01554">
    <property type="entry name" value="MatE"/>
    <property type="match status" value="2"/>
</dbReference>
<evidence type="ECO:0000256" key="6">
    <source>
        <dbReference type="SAM" id="Phobius"/>
    </source>
</evidence>
<proteinExistence type="predicted"/>
<feature type="transmembrane region" description="Helical" evidence="6">
    <location>
        <begin position="273"/>
        <end position="294"/>
    </location>
</feature>
<evidence type="ECO:0000256" key="3">
    <source>
        <dbReference type="ARBA" id="ARBA00022692"/>
    </source>
</evidence>
<keyword evidence="8" id="KW-1185">Reference proteome</keyword>
<comment type="caution">
    <text evidence="7">The sequence shown here is derived from an EMBL/GenBank/DDBJ whole genome shotgun (WGS) entry which is preliminary data.</text>
</comment>
<feature type="transmembrane region" description="Helical" evidence="6">
    <location>
        <begin position="14"/>
        <end position="33"/>
    </location>
</feature>
<evidence type="ECO:0000256" key="2">
    <source>
        <dbReference type="ARBA" id="ARBA00022475"/>
    </source>
</evidence>
<organism evidence="7 8">
    <name type="scientific">Agathobaculum hominis</name>
    <dbReference type="NCBI Taxonomy" id="2763014"/>
    <lineage>
        <taxon>Bacteria</taxon>
        <taxon>Bacillati</taxon>
        <taxon>Bacillota</taxon>
        <taxon>Clostridia</taxon>
        <taxon>Eubacteriales</taxon>
        <taxon>Butyricicoccaceae</taxon>
        <taxon>Agathobaculum</taxon>
    </lineage>
</organism>
<gene>
    <name evidence="7" type="ORF">H8S02_02000</name>
</gene>
<evidence type="ECO:0000313" key="7">
    <source>
        <dbReference type="EMBL" id="MBC5694723.1"/>
    </source>
</evidence>
<keyword evidence="3 6" id="KW-0812">Transmembrane</keyword>
<sequence>MQIRLSDHFSFGRLLRFTLPSIAMMILTSLYSVADGLFVSNMVGDIGLSAVNIMFPVAMLIAAVGFMLGTGGSAVVARTLGEGRPDMANRFFSMFVFAVILFGGVLSAAGAAFVEPIARLAGASDILMDSCVSYGRILFAGSLPFMLQTSLQPFFVVAERPNMGLILSIASGVTNFAGDWVLIQLIGLPGAAWATVAGYCVGGIIPLVFFITHRSGLHLTGTKLYIREFLQACGNGASELMSNISSSLVGILYNLELMRLVGERGVAAHSVMMYVDFVFIAAFLGFSIGSAPIISYHFGAENHDELKNVFRRSMFLILVTSGAMVVLSEALCRPLCAAFVGYSPDLMQLTVHGFRLFALCYLFCGVNIYASAFFTALCNGALSAFISFLRSLLLRGGLVLLLPPVLGLDGVWLAVVAAEGLSAAVSAALLWRQRTRYHYL</sequence>
<dbReference type="RefSeq" id="WP_186969043.1">
    <property type="nucleotide sequence ID" value="NZ_JACOPK010000002.1"/>
</dbReference>
<dbReference type="InterPro" id="IPR002528">
    <property type="entry name" value="MATE_fam"/>
</dbReference>
<evidence type="ECO:0000256" key="5">
    <source>
        <dbReference type="ARBA" id="ARBA00023136"/>
    </source>
</evidence>
<keyword evidence="2" id="KW-1003">Cell membrane</keyword>
<dbReference type="InterPro" id="IPR051327">
    <property type="entry name" value="MATE_MepA_subfamily"/>
</dbReference>
<dbReference type="PANTHER" id="PTHR43823:SF3">
    <property type="entry name" value="MULTIDRUG EXPORT PROTEIN MEPA"/>
    <property type="match status" value="1"/>
</dbReference>